<comment type="caution">
    <text evidence="1">The sequence shown here is derived from an EMBL/GenBank/DDBJ whole genome shotgun (WGS) entry which is preliminary data.</text>
</comment>
<name>A0AAV4NY49_CAEEX</name>
<sequence>MDKIRHPGMSYQEEKYVRESWELSHVSPYRWYFRIIVIPKSEALTTFFIDDPRSDGHNIVINTDERKFNT</sequence>
<gene>
    <name evidence="1" type="ORF">CEXT_796951</name>
</gene>
<dbReference type="Proteomes" id="UP001054945">
    <property type="component" value="Unassembled WGS sequence"/>
</dbReference>
<keyword evidence="2" id="KW-1185">Reference proteome</keyword>
<proteinExistence type="predicted"/>
<dbReference type="EMBL" id="BPLR01003884">
    <property type="protein sequence ID" value="GIX89739.1"/>
    <property type="molecule type" value="Genomic_DNA"/>
</dbReference>
<evidence type="ECO:0000313" key="1">
    <source>
        <dbReference type="EMBL" id="GIX89739.1"/>
    </source>
</evidence>
<evidence type="ECO:0000313" key="2">
    <source>
        <dbReference type="Proteomes" id="UP001054945"/>
    </source>
</evidence>
<protein>
    <submittedName>
        <fullName evidence="1">Uncharacterized protein</fullName>
    </submittedName>
</protein>
<accession>A0AAV4NY49</accession>
<reference evidence="1 2" key="1">
    <citation type="submission" date="2021-06" db="EMBL/GenBank/DDBJ databases">
        <title>Caerostris extrusa draft genome.</title>
        <authorList>
            <person name="Kono N."/>
            <person name="Arakawa K."/>
        </authorList>
    </citation>
    <scope>NUCLEOTIDE SEQUENCE [LARGE SCALE GENOMIC DNA]</scope>
</reference>
<organism evidence="1 2">
    <name type="scientific">Caerostris extrusa</name>
    <name type="common">Bark spider</name>
    <name type="synonym">Caerostris bankana</name>
    <dbReference type="NCBI Taxonomy" id="172846"/>
    <lineage>
        <taxon>Eukaryota</taxon>
        <taxon>Metazoa</taxon>
        <taxon>Ecdysozoa</taxon>
        <taxon>Arthropoda</taxon>
        <taxon>Chelicerata</taxon>
        <taxon>Arachnida</taxon>
        <taxon>Araneae</taxon>
        <taxon>Araneomorphae</taxon>
        <taxon>Entelegynae</taxon>
        <taxon>Araneoidea</taxon>
        <taxon>Araneidae</taxon>
        <taxon>Caerostris</taxon>
    </lineage>
</organism>
<dbReference type="AlphaFoldDB" id="A0AAV4NY49"/>